<accession>A0A8S5N409</accession>
<sequence length="195" mass="19928">MPETKYNSKIIFYGQVLMDLTGDNVTADKLLKGITAHDKTGAPVVGTCTFDSDTSNATATAAEILLGKTAYVGGQKVTGTMPNKGAVALKVTQKGVTVPIPAGYHDGSGTAGLDDTEAAKLIAGNIKSGVEILGVTGDYAGELVNGQKKTVTPAKDQFSVLPDEGYDHLTEVVVNGVPISYADNPAGGQTVTIGA</sequence>
<organism evidence="1">
    <name type="scientific">Podoviridae sp. ctiJY10</name>
    <dbReference type="NCBI Taxonomy" id="2826572"/>
    <lineage>
        <taxon>Viruses</taxon>
        <taxon>Duplodnaviria</taxon>
        <taxon>Heunggongvirae</taxon>
        <taxon>Uroviricota</taxon>
        <taxon>Caudoviricetes</taxon>
    </lineage>
</organism>
<proteinExistence type="predicted"/>
<name>A0A8S5N409_9CAUD</name>
<evidence type="ECO:0000313" key="1">
    <source>
        <dbReference type="EMBL" id="DAD89353.1"/>
    </source>
</evidence>
<dbReference type="EMBL" id="BK015060">
    <property type="protein sequence ID" value="DAD89353.1"/>
    <property type="molecule type" value="Genomic_DNA"/>
</dbReference>
<reference evidence="1" key="1">
    <citation type="journal article" date="2021" name="Proc. Natl. Acad. Sci. U.S.A.">
        <title>A Catalog of Tens of Thousands of Viruses from Human Metagenomes Reveals Hidden Associations with Chronic Diseases.</title>
        <authorList>
            <person name="Tisza M.J."/>
            <person name="Buck C.B."/>
        </authorList>
    </citation>
    <scope>NUCLEOTIDE SEQUENCE</scope>
    <source>
        <strain evidence="1">CtiJY10</strain>
    </source>
</reference>
<protein>
    <submittedName>
        <fullName evidence="1">Tail protein</fullName>
    </submittedName>
</protein>